<evidence type="ECO:0000313" key="1">
    <source>
        <dbReference type="EMBL" id="KAF8432103.1"/>
    </source>
</evidence>
<protein>
    <recommendedName>
        <fullName evidence="3">Reverse transcriptase</fullName>
    </recommendedName>
</protein>
<name>A0AAD4BJ94_BOLED</name>
<evidence type="ECO:0008006" key="3">
    <source>
        <dbReference type="Google" id="ProtNLM"/>
    </source>
</evidence>
<sequence length="118" mass="13225">VEAILHVVQIDNISPDETTMVCNLLREFADVFALSVKEVKPASPMKYRLRIPEGTMFSVKANQRPLNQVQKEFYFPKLAEFVDAGVLQPIHASEVKAVHPTVLAQKVHNTPGLTMDQI</sequence>
<reference evidence="1" key="2">
    <citation type="journal article" date="2020" name="Nat. Commun.">
        <title>Large-scale genome sequencing of mycorrhizal fungi provides insights into the early evolution of symbiotic traits.</title>
        <authorList>
            <person name="Miyauchi S."/>
            <person name="Kiss E."/>
            <person name="Kuo A."/>
            <person name="Drula E."/>
            <person name="Kohler A."/>
            <person name="Sanchez-Garcia M."/>
            <person name="Morin E."/>
            <person name="Andreopoulos B."/>
            <person name="Barry K.W."/>
            <person name="Bonito G."/>
            <person name="Buee M."/>
            <person name="Carver A."/>
            <person name="Chen C."/>
            <person name="Cichocki N."/>
            <person name="Clum A."/>
            <person name="Culley D."/>
            <person name="Crous P.W."/>
            <person name="Fauchery L."/>
            <person name="Girlanda M."/>
            <person name="Hayes R.D."/>
            <person name="Keri Z."/>
            <person name="LaButti K."/>
            <person name="Lipzen A."/>
            <person name="Lombard V."/>
            <person name="Magnuson J."/>
            <person name="Maillard F."/>
            <person name="Murat C."/>
            <person name="Nolan M."/>
            <person name="Ohm R.A."/>
            <person name="Pangilinan J."/>
            <person name="Pereira M.F."/>
            <person name="Perotto S."/>
            <person name="Peter M."/>
            <person name="Pfister S."/>
            <person name="Riley R."/>
            <person name="Sitrit Y."/>
            <person name="Stielow J.B."/>
            <person name="Szollosi G."/>
            <person name="Zifcakova L."/>
            <person name="Stursova M."/>
            <person name="Spatafora J.W."/>
            <person name="Tedersoo L."/>
            <person name="Vaario L.M."/>
            <person name="Yamada A."/>
            <person name="Yan M."/>
            <person name="Wang P."/>
            <person name="Xu J."/>
            <person name="Bruns T."/>
            <person name="Baldrian P."/>
            <person name="Vilgalys R."/>
            <person name="Dunand C."/>
            <person name="Henrissat B."/>
            <person name="Grigoriev I.V."/>
            <person name="Hibbett D."/>
            <person name="Nagy L.G."/>
            <person name="Martin F.M."/>
        </authorList>
    </citation>
    <scope>NUCLEOTIDE SEQUENCE</scope>
    <source>
        <strain evidence="1">BED1</strain>
    </source>
</reference>
<feature type="non-terminal residue" evidence="1">
    <location>
        <position position="1"/>
    </location>
</feature>
<dbReference type="AlphaFoldDB" id="A0AAD4BJ94"/>
<organism evidence="1 2">
    <name type="scientific">Boletus edulis BED1</name>
    <dbReference type="NCBI Taxonomy" id="1328754"/>
    <lineage>
        <taxon>Eukaryota</taxon>
        <taxon>Fungi</taxon>
        <taxon>Dikarya</taxon>
        <taxon>Basidiomycota</taxon>
        <taxon>Agaricomycotina</taxon>
        <taxon>Agaricomycetes</taxon>
        <taxon>Agaricomycetidae</taxon>
        <taxon>Boletales</taxon>
        <taxon>Boletineae</taxon>
        <taxon>Boletaceae</taxon>
        <taxon>Boletoideae</taxon>
        <taxon>Boletus</taxon>
    </lineage>
</organism>
<proteinExistence type="predicted"/>
<gene>
    <name evidence="1" type="ORF">L210DRAFT_3414528</name>
</gene>
<keyword evidence="2" id="KW-1185">Reference proteome</keyword>
<reference evidence="1" key="1">
    <citation type="submission" date="2019-10" db="EMBL/GenBank/DDBJ databases">
        <authorList>
            <consortium name="DOE Joint Genome Institute"/>
            <person name="Kuo A."/>
            <person name="Miyauchi S."/>
            <person name="Kiss E."/>
            <person name="Drula E."/>
            <person name="Kohler A."/>
            <person name="Sanchez-Garcia M."/>
            <person name="Andreopoulos B."/>
            <person name="Barry K.W."/>
            <person name="Bonito G."/>
            <person name="Buee M."/>
            <person name="Carver A."/>
            <person name="Chen C."/>
            <person name="Cichocki N."/>
            <person name="Clum A."/>
            <person name="Culley D."/>
            <person name="Crous P.W."/>
            <person name="Fauchery L."/>
            <person name="Girlanda M."/>
            <person name="Hayes R."/>
            <person name="Keri Z."/>
            <person name="LaButti K."/>
            <person name="Lipzen A."/>
            <person name="Lombard V."/>
            <person name="Magnuson J."/>
            <person name="Maillard F."/>
            <person name="Morin E."/>
            <person name="Murat C."/>
            <person name="Nolan M."/>
            <person name="Ohm R."/>
            <person name="Pangilinan J."/>
            <person name="Pereira M."/>
            <person name="Perotto S."/>
            <person name="Peter M."/>
            <person name="Riley R."/>
            <person name="Sitrit Y."/>
            <person name="Stielow B."/>
            <person name="Szollosi G."/>
            <person name="Zifcakova L."/>
            <person name="Stursova M."/>
            <person name="Spatafora J.W."/>
            <person name="Tedersoo L."/>
            <person name="Vaario L.-M."/>
            <person name="Yamada A."/>
            <person name="Yan M."/>
            <person name="Wang P."/>
            <person name="Xu J."/>
            <person name="Bruns T."/>
            <person name="Baldrian P."/>
            <person name="Vilgalys R."/>
            <person name="Henrissat B."/>
            <person name="Grigoriev I.V."/>
            <person name="Hibbett D."/>
            <person name="Nagy L.G."/>
            <person name="Martin F.M."/>
        </authorList>
    </citation>
    <scope>NUCLEOTIDE SEQUENCE</scope>
    <source>
        <strain evidence="1">BED1</strain>
    </source>
</reference>
<dbReference type="Proteomes" id="UP001194468">
    <property type="component" value="Unassembled WGS sequence"/>
</dbReference>
<accession>A0AAD4BJ94</accession>
<comment type="caution">
    <text evidence="1">The sequence shown here is derived from an EMBL/GenBank/DDBJ whole genome shotgun (WGS) entry which is preliminary data.</text>
</comment>
<dbReference type="EMBL" id="WHUW01000043">
    <property type="protein sequence ID" value="KAF8432103.1"/>
    <property type="molecule type" value="Genomic_DNA"/>
</dbReference>
<evidence type="ECO:0000313" key="2">
    <source>
        <dbReference type="Proteomes" id="UP001194468"/>
    </source>
</evidence>